<evidence type="ECO:0000256" key="2">
    <source>
        <dbReference type="ARBA" id="ARBA00009072"/>
    </source>
</evidence>
<comment type="subcellular location">
    <subcellularLocation>
        <location evidence="1">Nucleus</location>
    </subcellularLocation>
</comment>
<accession>A0A9Q8ZEQ6</accession>
<reference evidence="5" key="1">
    <citation type="submission" date="2021-12" db="EMBL/GenBank/DDBJ databases">
        <title>Curvularia clavata genome.</title>
        <authorList>
            <person name="Cao Y."/>
        </authorList>
    </citation>
    <scope>NUCLEOTIDE SEQUENCE</scope>
    <source>
        <strain evidence="5">Yc1106</strain>
    </source>
</reference>
<comment type="similarity">
    <text evidence="2">Belongs to the ESS2 family.</text>
</comment>
<dbReference type="GO" id="GO:0071013">
    <property type="term" value="C:catalytic step 2 spliceosome"/>
    <property type="evidence" value="ECO:0007669"/>
    <property type="project" value="TreeGrafter"/>
</dbReference>
<evidence type="ECO:0000313" key="5">
    <source>
        <dbReference type="EMBL" id="USP80880.1"/>
    </source>
</evidence>
<feature type="region of interest" description="Disordered" evidence="4">
    <location>
        <begin position="433"/>
        <end position="500"/>
    </location>
</feature>
<feature type="region of interest" description="Disordered" evidence="4">
    <location>
        <begin position="356"/>
        <end position="375"/>
    </location>
</feature>
<feature type="region of interest" description="Disordered" evidence="4">
    <location>
        <begin position="385"/>
        <end position="416"/>
    </location>
</feature>
<organism evidence="5 6">
    <name type="scientific">Curvularia clavata</name>
    <dbReference type="NCBI Taxonomy" id="95742"/>
    <lineage>
        <taxon>Eukaryota</taxon>
        <taxon>Fungi</taxon>
        <taxon>Dikarya</taxon>
        <taxon>Ascomycota</taxon>
        <taxon>Pezizomycotina</taxon>
        <taxon>Dothideomycetes</taxon>
        <taxon>Pleosporomycetidae</taxon>
        <taxon>Pleosporales</taxon>
        <taxon>Pleosporineae</taxon>
        <taxon>Pleosporaceae</taxon>
        <taxon>Curvularia</taxon>
    </lineage>
</organism>
<feature type="compositionally biased region" description="Polar residues" evidence="4">
    <location>
        <begin position="1"/>
        <end position="10"/>
    </location>
</feature>
<feature type="region of interest" description="Disordered" evidence="4">
    <location>
        <begin position="1"/>
        <end position="30"/>
    </location>
</feature>
<evidence type="ECO:0000256" key="4">
    <source>
        <dbReference type="SAM" id="MobiDB-lite"/>
    </source>
</evidence>
<evidence type="ECO:0000313" key="6">
    <source>
        <dbReference type="Proteomes" id="UP001056012"/>
    </source>
</evidence>
<proteinExistence type="inferred from homology"/>
<evidence type="ECO:0000256" key="3">
    <source>
        <dbReference type="ARBA" id="ARBA00023242"/>
    </source>
</evidence>
<dbReference type="VEuPathDB" id="FungiDB:yc1106_08154"/>
<dbReference type="EMBL" id="CP089279">
    <property type="protein sequence ID" value="USP80880.1"/>
    <property type="molecule type" value="Genomic_DNA"/>
</dbReference>
<feature type="region of interest" description="Disordered" evidence="4">
    <location>
        <begin position="214"/>
        <end position="234"/>
    </location>
</feature>
<dbReference type="OrthoDB" id="19679at2759"/>
<protein>
    <submittedName>
        <fullName evidence="5">Uncharacterized protein</fullName>
    </submittedName>
</protein>
<keyword evidence="3" id="KW-0539">Nucleus</keyword>
<keyword evidence="6" id="KW-1185">Reference proteome</keyword>
<evidence type="ECO:0000256" key="1">
    <source>
        <dbReference type="ARBA" id="ARBA00004123"/>
    </source>
</evidence>
<feature type="compositionally biased region" description="Polar residues" evidence="4">
    <location>
        <begin position="356"/>
        <end position="371"/>
    </location>
</feature>
<dbReference type="AlphaFoldDB" id="A0A9Q8ZEQ6"/>
<dbReference type="Proteomes" id="UP001056012">
    <property type="component" value="Chromosome 6"/>
</dbReference>
<feature type="region of interest" description="Disordered" evidence="4">
    <location>
        <begin position="303"/>
        <end position="346"/>
    </location>
</feature>
<dbReference type="Pfam" id="PF09751">
    <property type="entry name" value="Es2"/>
    <property type="match status" value="1"/>
</dbReference>
<gene>
    <name evidence="5" type="ORF">yc1106_08154</name>
</gene>
<dbReference type="PANTHER" id="PTHR12940:SF0">
    <property type="entry name" value="SPLICING FACTOR ESS-2 HOMOLOG"/>
    <property type="match status" value="1"/>
</dbReference>
<dbReference type="PANTHER" id="PTHR12940">
    <property type="entry name" value="ES-2 PROTEIN - RELATED"/>
    <property type="match status" value="1"/>
</dbReference>
<name>A0A9Q8ZEQ6_CURCL</name>
<feature type="compositionally biased region" description="Polar residues" evidence="4">
    <location>
        <begin position="387"/>
        <end position="404"/>
    </location>
</feature>
<sequence>MSASNTTALSKRNAPDALMPPPPAPKRIKRPSIVLDEDTYVSAISHIVRRDFFPGLAEADAQREYLNAVESKNRTWIREAGKKLTQVMTPVPSGQRKMAARTRFETAGGAGDKTPSVWGADTPVTVAESQAGEDDDEEEMGKLDHVDLNMSLGAFQAKYTSEDQESFSQIIDKQNKAKFEKNVWLRQGNAYASKQRIAQQKVIEARAAESKGKELVVSTRPSQDLDERPAAPTGHRHTAINNLMFGPDSVEQWAPTRAQVAENKSLAPPKQVVYNNTRLPAPDTEQAPRPASPTLSAIRDAIAGRPRLNPSEGGYTGSETPRVNGYAFVDAHPPSPSSSSDEEDAPTDLLERYGLANSSSSKATPFTINESSSREKMLHRMVDKINANRSSHNTDKTSSSTRKPTGSGLGIFTSETPRFLSAPTPAAMRLRNAAAGAGGQTPGRKGKGDLTPAAQRLFERVGGQTPRINNGSSSSSAGFGARKSDGVGSEWTPRVKRRKA</sequence>
<dbReference type="InterPro" id="IPR019148">
    <property type="entry name" value="Nuclear_protein_DGCR14_ESS-2"/>
</dbReference>